<dbReference type="EMBL" id="GBRH01196164">
    <property type="protein sequence ID" value="JAE01732.1"/>
    <property type="molecule type" value="Transcribed_RNA"/>
</dbReference>
<sequence>MCYHLALRIPDFSILVEKTTCFGGFCSLKGSEQAGFLHRDLFLSWRTIADCKSSLLPADPIDMGESSSFSMS</sequence>
<name>A0A0A9ENP5_ARUDO</name>
<evidence type="ECO:0000313" key="1">
    <source>
        <dbReference type="EMBL" id="JAE01732.1"/>
    </source>
</evidence>
<protein>
    <submittedName>
        <fullName evidence="1">Uncharacterized protein</fullName>
    </submittedName>
</protein>
<reference evidence="1" key="1">
    <citation type="submission" date="2014-09" db="EMBL/GenBank/DDBJ databases">
        <authorList>
            <person name="Magalhaes I.L.F."/>
            <person name="Oliveira U."/>
            <person name="Santos F.R."/>
            <person name="Vidigal T.H.D.A."/>
            <person name="Brescovit A.D."/>
            <person name="Santos A.J."/>
        </authorList>
    </citation>
    <scope>NUCLEOTIDE SEQUENCE</scope>
    <source>
        <tissue evidence="1">Shoot tissue taken approximately 20 cm above the soil surface</tissue>
    </source>
</reference>
<reference evidence="1" key="2">
    <citation type="journal article" date="2015" name="Data Brief">
        <title>Shoot transcriptome of the giant reed, Arundo donax.</title>
        <authorList>
            <person name="Barrero R.A."/>
            <person name="Guerrero F.D."/>
            <person name="Moolhuijzen P."/>
            <person name="Goolsby J.A."/>
            <person name="Tidwell J."/>
            <person name="Bellgard S.E."/>
            <person name="Bellgard M.I."/>
        </authorList>
    </citation>
    <scope>NUCLEOTIDE SEQUENCE</scope>
    <source>
        <tissue evidence="1">Shoot tissue taken approximately 20 cm above the soil surface</tissue>
    </source>
</reference>
<dbReference type="AlphaFoldDB" id="A0A0A9ENP5"/>
<organism evidence="1">
    <name type="scientific">Arundo donax</name>
    <name type="common">Giant reed</name>
    <name type="synonym">Donax arundinaceus</name>
    <dbReference type="NCBI Taxonomy" id="35708"/>
    <lineage>
        <taxon>Eukaryota</taxon>
        <taxon>Viridiplantae</taxon>
        <taxon>Streptophyta</taxon>
        <taxon>Embryophyta</taxon>
        <taxon>Tracheophyta</taxon>
        <taxon>Spermatophyta</taxon>
        <taxon>Magnoliopsida</taxon>
        <taxon>Liliopsida</taxon>
        <taxon>Poales</taxon>
        <taxon>Poaceae</taxon>
        <taxon>PACMAD clade</taxon>
        <taxon>Arundinoideae</taxon>
        <taxon>Arundineae</taxon>
        <taxon>Arundo</taxon>
    </lineage>
</organism>
<accession>A0A0A9ENP5</accession>
<proteinExistence type="predicted"/>